<dbReference type="GO" id="GO:0016787">
    <property type="term" value="F:hydrolase activity"/>
    <property type="evidence" value="ECO:0007669"/>
    <property type="project" value="UniProtKB-KW"/>
</dbReference>
<reference evidence="6" key="1">
    <citation type="submission" date="2020-11" db="EMBL/GenBank/DDBJ databases">
        <authorList>
            <consortium name="DOE Joint Genome Institute"/>
            <person name="Ahrendt S."/>
            <person name="Riley R."/>
            <person name="Andreopoulos W."/>
            <person name="Labutti K."/>
            <person name="Pangilinan J."/>
            <person name="Ruiz-Duenas F.J."/>
            <person name="Barrasa J.M."/>
            <person name="Sanchez-Garcia M."/>
            <person name="Camarero S."/>
            <person name="Miyauchi S."/>
            <person name="Serrano A."/>
            <person name="Linde D."/>
            <person name="Babiker R."/>
            <person name="Drula E."/>
            <person name="Ayuso-Fernandez I."/>
            <person name="Pacheco R."/>
            <person name="Padilla G."/>
            <person name="Ferreira P."/>
            <person name="Barriuso J."/>
            <person name="Kellner H."/>
            <person name="Castanera R."/>
            <person name="Alfaro M."/>
            <person name="Ramirez L."/>
            <person name="Pisabarro A.G."/>
            <person name="Kuo A."/>
            <person name="Tritt A."/>
            <person name="Lipzen A."/>
            <person name="He G."/>
            <person name="Yan M."/>
            <person name="Ng V."/>
            <person name="Cullen D."/>
            <person name="Martin F."/>
            <person name="Rosso M.-N."/>
            <person name="Henrissat B."/>
            <person name="Hibbett D."/>
            <person name="Martinez A.T."/>
            <person name="Grigoriev I.V."/>
        </authorList>
    </citation>
    <scope>NUCLEOTIDE SEQUENCE</scope>
    <source>
        <strain evidence="6">AH 40177</strain>
    </source>
</reference>
<dbReference type="OrthoDB" id="448448at2759"/>
<dbReference type="Proteomes" id="UP000772434">
    <property type="component" value="Unassembled WGS sequence"/>
</dbReference>
<feature type="domain" description="Helicase ATP-binding" evidence="5">
    <location>
        <begin position="206"/>
        <end position="386"/>
    </location>
</feature>
<evidence type="ECO:0000256" key="1">
    <source>
        <dbReference type="ARBA" id="ARBA00022741"/>
    </source>
</evidence>
<dbReference type="Pfam" id="PF00176">
    <property type="entry name" value="SNF2-rel_dom"/>
    <property type="match status" value="1"/>
</dbReference>
<dbReference type="InterPro" id="IPR000330">
    <property type="entry name" value="SNF2_N"/>
</dbReference>
<evidence type="ECO:0000256" key="3">
    <source>
        <dbReference type="ARBA" id="ARBA00022840"/>
    </source>
</evidence>
<keyword evidence="1" id="KW-0547">Nucleotide-binding</keyword>
<organism evidence="6 7">
    <name type="scientific">Rhodocollybia butyracea</name>
    <dbReference type="NCBI Taxonomy" id="206335"/>
    <lineage>
        <taxon>Eukaryota</taxon>
        <taxon>Fungi</taxon>
        <taxon>Dikarya</taxon>
        <taxon>Basidiomycota</taxon>
        <taxon>Agaricomycotina</taxon>
        <taxon>Agaricomycetes</taxon>
        <taxon>Agaricomycetidae</taxon>
        <taxon>Agaricales</taxon>
        <taxon>Marasmiineae</taxon>
        <taxon>Omphalotaceae</taxon>
        <taxon>Rhodocollybia</taxon>
    </lineage>
</organism>
<sequence length="558" mass="63710">MQHRWDTPPSNGQNGVRHNKLTSKKGALLPVELLDDVRPNPFNAPPEQNLYGKIPPESAFKFLQFQQTTPKCDERPSTKHTRVKVEEINEKKNSEDQAQSRPTYPSPSQHRFGPRKSEPLIDSLRSMSLNEPNSPSSSRDKRKSRYSEPLTGATKPAANNNPPMRNVLNVFNEPRSLNYLNLNTSVAYSEFTLKPHQAYAREWMAKQERTHGIGGLIADEMGLGKTFQAIVLIKDDKIKAQVKGLSVGPTLIVAPKSVVFQWELEIARMIKRSERLRCILYYGNQRKSKIPLSDSFLRNVDVVITTYGILVSEYHEEITHRGAIFSVNFRRVILDEADIIRNATTGSAKACFAISQNAQYCWCLTGTPIQNKINDLYSLFRFIERGMGDFSNSRWFTDNIHKPLTKGAKGSYATQAQDLLKVHLGEIMLRRRKSDRVNGAPILTLPEMVVEIWDIELSEKERAFYDLVEQRMHQILDAVLQDDMGIEFYSTVWVMLLRLRQACLHPYLLLSQKVKDAAKDAGVEEDPKLSFQTKTAPTVLIWQHVSRVPKHRQKSTLR</sequence>
<feature type="compositionally biased region" description="Basic and acidic residues" evidence="4">
    <location>
        <begin position="71"/>
        <end position="95"/>
    </location>
</feature>
<evidence type="ECO:0000313" key="7">
    <source>
        <dbReference type="Proteomes" id="UP000772434"/>
    </source>
</evidence>
<dbReference type="InterPro" id="IPR014001">
    <property type="entry name" value="Helicase_ATP-bd"/>
</dbReference>
<dbReference type="InterPro" id="IPR050628">
    <property type="entry name" value="SNF2_RAD54_helicase_TF"/>
</dbReference>
<accession>A0A9P5U0X9</accession>
<proteinExistence type="predicted"/>
<evidence type="ECO:0000313" key="6">
    <source>
        <dbReference type="EMBL" id="KAF9063045.1"/>
    </source>
</evidence>
<keyword evidence="2" id="KW-0378">Hydrolase</keyword>
<dbReference type="SMART" id="SM00487">
    <property type="entry name" value="DEXDc"/>
    <property type="match status" value="1"/>
</dbReference>
<name>A0A9P5U0X9_9AGAR</name>
<dbReference type="SUPFAM" id="SSF52540">
    <property type="entry name" value="P-loop containing nucleoside triphosphate hydrolases"/>
    <property type="match status" value="1"/>
</dbReference>
<dbReference type="CDD" id="cd18008">
    <property type="entry name" value="DEXDc_SHPRH-like"/>
    <property type="match status" value="1"/>
</dbReference>
<keyword evidence="3" id="KW-0067">ATP-binding</keyword>
<feature type="region of interest" description="Disordered" evidence="4">
    <location>
        <begin position="1"/>
        <end position="24"/>
    </location>
</feature>
<dbReference type="InterPro" id="IPR027417">
    <property type="entry name" value="P-loop_NTPase"/>
</dbReference>
<keyword evidence="7" id="KW-1185">Reference proteome</keyword>
<dbReference type="Gene3D" id="3.40.50.10810">
    <property type="entry name" value="Tandem AAA-ATPase domain"/>
    <property type="match status" value="1"/>
</dbReference>
<dbReference type="AlphaFoldDB" id="A0A9P5U0X9"/>
<dbReference type="InterPro" id="IPR038718">
    <property type="entry name" value="SNF2-like_sf"/>
</dbReference>
<evidence type="ECO:0000256" key="2">
    <source>
        <dbReference type="ARBA" id="ARBA00022801"/>
    </source>
</evidence>
<dbReference type="EMBL" id="JADNRY010000155">
    <property type="protein sequence ID" value="KAF9063045.1"/>
    <property type="molecule type" value="Genomic_DNA"/>
</dbReference>
<dbReference type="GO" id="GO:0005524">
    <property type="term" value="F:ATP binding"/>
    <property type="evidence" value="ECO:0007669"/>
    <property type="project" value="UniProtKB-KW"/>
</dbReference>
<feature type="region of interest" description="Disordered" evidence="4">
    <location>
        <begin position="67"/>
        <end position="166"/>
    </location>
</feature>
<comment type="caution">
    <text evidence="6">The sequence shown here is derived from an EMBL/GenBank/DDBJ whole genome shotgun (WGS) entry which is preliminary data.</text>
</comment>
<dbReference type="GO" id="GO:0005634">
    <property type="term" value="C:nucleus"/>
    <property type="evidence" value="ECO:0007669"/>
    <property type="project" value="TreeGrafter"/>
</dbReference>
<feature type="compositionally biased region" description="Polar residues" evidence="4">
    <location>
        <begin position="96"/>
        <end position="109"/>
    </location>
</feature>
<evidence type="ECO:0000256" key="4">
    <source>
        <dbReference type="SAM" id="MobiDB-lite"/>
    </source>
</evidence>
<evidence type="ECO:0000259" key="5">
    <source>
        <dbReference type="PROSITE" id="PS51192"/>
    </source>
</evidence>
<dbReference type="GO" id="GO:0008094">
    <property type="term" value="F:ATP-dependent activity, acting on DNA"/>
    <property type="evidence" value="ECO:0007669"/>
    <property type="project" value="TreeGrafter"/>
</dbReference>
<dbReference type="PROSITE" id="PS51192">
    <property type="entry name" value="HELICASE_ATP_BIND_1"/>
    <property type="match status" value="1"/>
</dbReference>
<dbReference type="GO" id="GO:0006281">
    <property type="term" value="P:DNA repair"/>
    <property type="evidence" value="ECO:0007669"/>
    <property type="project" value="TreeGrafter"/>
</dbReference>
<gene>
    <name evidence="6" type="ORF">BDP27DRAFT_1405973</name>
</gene>
<dbReference type="PANTHER" id="PTHR45626">
    <property type="entry name" value="TRANSCRIPTION TERMINATION FACTOR 2-RELATED"/>
    <property type="match status" value="1"/>
</dbReference>
<protein>
    <submittedName>
        <fullName evidence="6">SNF2 family N-terminal domain-containing protein</fullName>
    </submittedName>
</protein>